<keyword evidence="6" id="KW-0472">Membrane</keyword>
<feature type="domain" description="Methyl-accepting transducer" evidence="7">
    <location>
        <begin position="190"/>
        <end position="429"/>
    </location>
</feature>
<proteinExistence type="inferred from homology"/>
<feature type="region of interest" description="Disordered" evidence="5">
    <location>
        <begin position="478"/>
        <end position="569"/>
    </location>
</feature>
<feature type="compositionally biased region" description="Basic and acidic residues" evidence="5">
    <location>
        <begin position="478"/>
        <end position="497"/>
    </location>
</feature>
<dbReference type="GO" id="GO:0006935">
    <property type="term" value="P:chemotaxis"/>
    <property type="evidence" value="ECO:0007669"/>
    <property type="project" value="InterPro"/>
</dbReference>
<dbReference type="Pfam" id="PF10442">
    <property type="entry name" value="FIST_C"/>
    <property type="match status" value="1"/>
</dbReference>
<feature type="transmembrane region" description="Helical" evidence="6">
    <location>
        <begin position="12"/>
        <end position="30"/>
    </location>
</feature>
<dbReference type="Pfam" id="PF00015">
    <property type="entry name" value="MCPsignal"/>
    <property type="match status" value="1"/>
</dbReference>
<name>A0A1H9FX65_9EURY</name>
<evidence type="ECO:0000256" key="2">
    <source>
        <dbReference type="ARBA" id="ARBA00029447"/>
    </source>
</evidence>
<evidence type="ECO:0000256" key="3">
    <source>
        <dbReference type="PROSITE-ProRule" id="PRU00284"/>
    </source>
</evidence>
<dbReference type="PRINTS" id="PR00260">
    <property type="entry name" value="CHEMTRNSDUCR"/>
</dbReference>
<evidence type="ECO:0000256" key="6">
    <source>
        <dbReference type="SAM" id="Phobius"/>
    </source>
</evidence>
<feature type="compositionally biased region" description="Basic and acidic residues" evidence="5">
    <location>
        <begin position="529"/>
        <end position="541"/>
    </location>
</feature>
<reference evidence="10" key="1">
    <citation type="submission" date="2016-10" db="EMBL/GenBank/DDBJ databases">
        <authorList>
            <person name="Varghese N."/>
            <person name="Submissions S."/>
        </authorList>
    </citation>
    <scope>NUCLEOTIDE SEQUENCE [LARGE SCALE GENOMIC DNA]</scope>
    <source>
        <strain evidence="10">DSM 25055</strain>
    </source>
</reference>
<dbReference type="InterPro" id="IPR019494">
    <property type="entry name" value="FIST_C"/>
</dbReference>
<dbReference type="InterPro" id="IPR004089">
    <property type="entry name" value="MCPsignal_dom"/>
</dbReference>
<evidence type="ECO:0000256" key="5">
    <source>
        <dbReference type="SAM" id="MobiDB-lite"/>
    </source>
</evidence>
<feature type="coiled-coil region" evidence="4">
    <location>
        <begin position="84"/>
        <end position="132"/>
    </location>
</feature>
<gene>
    <name evidence="9" type="ORF">SAMN04489841_1704</name>
</gene>
<feature type="domain" description="HAMP" evidence="8">
    <location>
        <begin position="120"/>
        <end position="171"/>
    </location>
</feature>
<keyword evidence="6" id="KW-1133">Transmembrane helix</keyword>
<organism evidence="9 10">
    <name type="scientific">Natrinema salaciae</name>
    <dbReference type="NCBI Taxonomy" id="1186196"/>
    <lineage>
        <taxon>Archaea</taxon>
        <taxon>Methanobacteriati</taxon>
        <taxon>Methanobacteriota</taxon>
        <taxon>Stenosarchaea group</taxon>
        <taxon>Halobacteria</taxon>
        <taxon>Halobacteriales</taxon>
        <taxon>Natrialbaceae</taxon>
        <taxon>Natrinema</taxon>
    </lineage>
</organism>
<dbReference type="Pfam" id="PF08495">
    <property type="entry name" value="FIST"/>
    <property type="match status" value="1"/>
</dbReference>
<evidence type="ECO:0000313" key="10">
    <source>
        <dbReference type="Proteomes" id="UP000199114"/>
    </source>
</evidence>
<dbReference type="STRING" id="1186196.SAMN04489841_1704"/>
<evidence type="ECO:0000256" key="1">
    <source>
        <dbReference type="ARBA" id="ARBA00023224"/>
    </source>
</evidence>
<dbReference type="RefSeq" id="WP_090616358.1">
    <property type="nucleotide sequence ID" value="NZ_FOFD01000002.1"/>
</dbReference>
<dbReference type="PROSITE" id="PS50111">
    <property type="entry name" value="CHEMOTAXIS_TRANSDUC_2"/>
    <property type="match status" value="1"/>
</dbReference>
<dbReference type="PROSITE" id="PS50885">
    <property type="entry name" value="HAMP"/>
    <property type="match status" value="1"/>
</dbReference>
<dbReference type="GO" id="GO:0004888">
    <property type="term" value="F:transmembrane signaling receptor activity"/>
    <property type="evidence" value="ECO:0007669"/>
    <property type="project" value="InterPro"/>
</dbReference>
<evidence type="ECO:0000256" key="4">
    <source>
        <dbReference type="SAM" id="Coils"/>
    </source>
</evidence>
<dbReference type="AlphaFoldDB" id="A0A1H9FX65"/>
<keyword evidence="6" id="KW-0812">Transmembrane</keyword>
<dbReference type="Gene3D" id="1.10.287.950">
    <property type="entry name" value="Methyl-accepting chemotaxis protein"/>
    <property type="match status" value="1"/>
</dbReference>
<dbReference type="SUPFAM" id="SSF58104">
    <property type="entry name" value="Methyl-accepting chemotaxis protein (MCP) signaling domain"/>
    <property type="match status" value="1"/>
</dbReference>
<dbReference type="GO" id="GO:0007165">
    <property type="term" value="P:signal transduction"/>
    <property type="evidence" value="ECO:0007669"/>
    <property type="project" value="UniProtKB-KW"/>
</dbReference>
<feature type="compositionally biased region" description="Polar residues" evidence="5">
    <location>
        <begin position="507"/>
        <end position="520"/>
    </location>
</feature>
<keyword evidence="1 3" id="KW-0807">Transducer</keyword>
<dbReference type="SMART" id="SM00897">
    <property type="entry name" value="FIST"/>
    <property type="match status" value="1"/>
</dbReference>
<evidence type="ECO:0000259" key="8">
    <source>
        <dbReference type="PROSITE" id="PS50885"/>
    </source>
</evidence>
<dbReference type="GO" id="GO:0016020">
    <property type="term" value="C:membrane"/>
    <property type="evidence" value="ECO:0007669"/>
    <property type="project" value="InterPro"/>
</dbReference>
<dbReference type="InterPro" id="IPR013702">
    <property type="entry name" value="FIST_domain_N"/>
</dbReference>
<feature type="coiled-coil region" evidence="4">
    <location>
        <begin position="334"/>
        <end position="361"/>
    </location>
</feature>
<dbReference type="InterPro" id="IPR004090">
    <property type="entry name" value="Chemotax_Me-accpt_rcpt"/>
</dbReference>
<feature type="compositionally biased region" description="Low complexity" evidence="5">
    <location>
        <begin position="542"/>
        <end position="554"/>
    </location>
</feature>
<dbReference type="EMBL" id="FOFD01000002">
    <property type="protein sequence ID" value="SEQ42437.1"/>
    <property type="molecule type" value="Genomic_DNA"/>
</dbReference>
<protein>
    <submittedName>
        <fullName evidence="9">Methyl-accepting chemotaxis protein</fullName>
    </submittedName>
</protein>
<dbReference type="InterPro" id="IPR003660">
    <property type="entry name" value="HAMP_dom"/>
</dbReference>
<comment type="similarity">
    <text evidence="2">Belongs to the methyl-accepting chemotaxis (MCP) protein family.</text>
</comment>
<dbReference type="OrthoDB" id="140075at2157"/>
<keyword evidence="10" id="KW-1185">Reference proteome</keyword>
<dbReference type="SMART" id="SM00283">
    <property type="entry name" value="MA"/>
    <property type="match status" value="1"/>
</dbReference>
<dbReference type="PANTHER" id="PTHR32089">
    <property type="entry name" value="METHYL-ACCEPTING CHEMOTAXIS PROTEIN MCPB"/>
    <property type="match status" value="1"/>
</dbReference>
<sequence length="974" mass="103593">MDDGRRADGPNYALRFGAVLFGAAVVLTAADYVAGIPGLLVGVGVVSGTGAVLGSRVDRAFEQTVSNIESTIGASELTVADGEIRGLDAALEDQVEENRRLRERVDDLEAELAETEQRNERIETQTEQFREAMQLCAGGQLAHRIEIDDETPLDVGDDFNDMMDELEGTVRHLKDFIALVVSSSDEVLSGTEEVSEASDQISDAIQEIAEGATVQSERLQSVTHEMETLSSSIEEIAALSNDVTTLSERTADAGREGQEAAKTAIDGLNEMEDGSAEAVDAIESLRTEMEAIDELVEFISEVARKTNMLALNANIEASRNTSGSRSEDGFAAVAKEVKELAAETKEAADDIEKRIEDIHAQTEVATETVRETEERVAVHTDSIENALDALAEIAEYAEETNRGVQEIHTAANQQAESAQQVVALVDETASISEQTSDLAEEVTASAEEQTAALTDVSSSAKRLSENANWLHDTLDMYKARHDPPDTDRLSSAERTDAAAEADAGSMPTWTTGEPSSWPELSSSSSSASDSERERSSADRTADTGAATGTRSASAIEPAERSSGTTDDAAALPTQFQTGLATGEDSFLVGHRAATRAFTAMDTDRVDFCQVFCSPAYDYEDVLRGIRDVIGDEAKLIGATSAGEFTERTVSDGSVAVSLVASDTIEFFTGLGTAVSEGAADAVNEAVAELPSSVEGYPHLAAINLHDGLAGISDQIALVTQRDLGHDVSFVGGSASDDLTMNATHVFHDETVTTDSVVIALVASKEPVTITVGHGHSPISEPMTVTKSEGGRVIELDGKPAFEAWREAVESHLDGTDRTIDVDAIEGDSEELLELLTEFEFGIEEGHGAISGGYKIRWPGLTRSKAGPLEFPVGVPEGTVLRVMHSPPDEQIVSARETAEAAARNASGEVAGGFVYDCACRSIILGDEFDDAVDAMSEVLDVPFSGFETYGELCMERGQMSGYHNTSSVIMLLPT</sequence>
<dbReference type="PANTHER" id="PTHR32089:SF112">
    <property type="entry name" value="LYSOZYME-LIKE PROTEIN-RELATED"/>
    <property type="match status" value="1"/>
</dbReference>
<keyword evidence="4" id="KW-0175">Coiled coil</keyword>
<dbReference type="SMART" id="SM01204">
    <property type="entry name" value="FIST_C"/>
    <property type="match status" value="1"/>
</dbReference>
<evidence type="ECO:0000313" key="9">
    <source>
        <dbReference type="EMBL" id="SEQ42437.1"/>
    </source>
</evidence>
<evidence type="ECO:0000259" key="7">
    <source>
        <dbReference type="PROSITE" id="PS50111"/>
    </source>
</evidence>
<dbReference type="Proteomes" id="UP000199114">
    <property type="component" value="Unassembled WGS sequence"/>
</dbReference>
<dbReference type="CDD" id="cd11386">
    <property type="entry name" value="MCP_signal"/>
    <property type="match status" value="1"/>
</dbReference>
<accession>A0A1H9FX65</accession>